<dbReference type="RefSeq" id="WP_152588521.1">
    <property type="nucleotide sequence ID" value="NZ_CP045226.1"/>
</dbReference>
<feature type="signal peptide" evidence="1">
    <location>
        <begin position="1"/>
        <end position="34"/>
    </location>
</feature>
<proteinExistence type="predicted"/>
<reference evidence="2 3" key="1">
    <citation type="submission" date="2019-10" db="EMBL/GenBank/DDBJ databases">
        <title>Genomic and transcriptomic insights into the perfect genentic adaptation of a filamentous nitrogen-fixing cyanobacterium to rice fields.</title>
        <authorList>
            <person name="Chen Z."/>
        </authorList>
    </citation>
    <scope>NUCLEOTIDE SEQUENCE [LARGE SCALE GENOMIC DNA]</scope>
    <source>
        <strain evidence="2">CCNUC1</strain>
    </source>
</reference>
<keyword evidence="3" id="KW-1185">Reference proteome</keyword>
<dbReference type="KEGG" id="nsh:GXM_01601"/>
<evidence type="ECO:0000313" key="2">
    <source>
        <dbReference type="EMBL" id="QFS44128.1"/>
    </source>
</evidence>
<protein>
    <recommendedName>
        <fullName evidence="4">PEP-CTERM sorting domain-containing protein</fullName>
    </recommendedName>
</protein>
<name>A0A5P8VUQ4_9NOSO</name>
<sequence length="213" mass="22608">MVLSFKSVKKLSVAVIGSALAAALIGLEAKSANAALFIDQEQSSSNVNMAYFSQSDLAQSFKPTANNVAGAAIKLTKGIGTVGDVKISLLNAGGEVLGSGIAFGQFPDAWTEVFWNPVAVTPDKTLFLLFESPSNLAIAGDLNNPYPNGQVYANRGFQSFPYYDYTFRTYSDDSFGIQSVPEPTSVLGLMTFITFIGVSATKGKKQQSALYKG</sequence>
<dbReference type="Proteomes" id="UP000326678">
    <property type="component" value="Chromosome Gxm1"/>
</dbReference>
<dbReference type="AlphaFoldDB" id="A0A5P8VUQ4"/>
<feature type="chain" id="PRO_5025051741" description="PEP-CTERM sorting domain-containing protein" evidence="1">
    <location>
        <begin position="35"/>
        <end position="213"/>
    </location>
</feature>
<evidence type="ECO:0008006" key="4">
    <source>
        <dbReference type="Google" id="ProtNLM"/>
    </source>
</evidence>
<organism evidence="2 3">
    <name type="scientific">Nostoc sphaeroides CCNUC1</name>
    <dbReference type="NCBI Taxonomy" id="2653204"/>
    <lineage>
        <taxon>Bacteria</taxon>
        <taxon>Bacillati</taxon>
        <taxon>Cyanobacteriota</taxon>
        <taxon>Cyanophyceae</taxon>
        <taxon>Nostocales</taxon>
        <taxon>Nostocaceae</taxon>
        <taxon>Nostoc</taxon>
    </lineage>
</organism>
<gene>
    <name evidence="2" type="ORF">GXM_01601</name>
</gene>
<evidence type="ECO:0000313" key="3">
    <source>
        <dbReference type="Proteomes" id="UP000326678"/>
    </source>
</evidence>
<keyword evidence="1" id="KW-0732">Signal</keyword>
<dbReference type="EMBL" id="CP045226">
    <property type="protein sequence ID" value="QFS44128.1"/>
    <property type="molecule type" value="Genomic_DNA"/>
</dbReference>
<accession>A0A5P8VUQ4</accession>
<evidence type="ECO:0000256" key="1">
    <source>
        <dbReference type="SAM" id="SignalP"/>
    </source>
</evidence>